<evidence type="ECO:0000256" key="6">
    <source>
        <dbReference type="ARBA" id="ARBA00023136"/>
    </source>
</evidence>
<dbReference type="RefSeq" id="WP_046293125.1">
    <property type="nucleotide sequence ID" value="NZ_CP011253.3"/>
</dbReference>
<dbReference type="InterPro" id="IPR006685">
    <property type="entry name" value="MscS_channel_2nd"/>
</dbReference>
<feature type="domain" description="Mechanosensitive ion channel MscS C-terminal" evidence="9">
    <location>
        <begin position="187"/>
        <end position="260"/>
    </location>
</feature>
<evidence type="ECO:0000259" key="10">
    <source>
        <dbReference type="Pfam" id="PF21088"/>
    </source>
</evidence>
<dbReference type="Pfam" id="PF21088">
    <property type="entry name" value="MS_channel_1st"/>
    <property type="match status" value="1"/>
</dbReference>
<dbReference type="Proteomes" id="UP000035050">
    <property type="component" value="Chromosome"/>
</dbReference>
<evidence type="ECO:0000259" key="8">
    <source>
        <dbReference type="Pfam" id="PF00924"/>
    </source>
</evidence>
<feature type="domain" description="Mechanosensitive ion channel transmembrane helices 2/3" evidence="10">
    <location>
        <begin position="78"/>
        <end position="111"/>
    </location>
</feature>
<evidence type="ECO:0000313" key="12">
    <source>
        <dbReference type="Proteomes" id="UP000035050"/>
    </source>
</evidence>
<evidence type="ECO:0000313" key="11">
    <source>
        <dbReference type="EMBL" id="AKC72040.1"/>
    </source>
</evidence>
<evidence type="ECO:0000256" key="2">
    <source>
        <dbReference type="ARBA" id="ARBA00008017"/>
    </source>
</evidence>
<dbReference type="InterPro" id="IPR049142">
    <property type="entry name" value="MS_channel_1st"/>
</dbReference>
<dbReference type="PANTHER" id="PTHR30221:SF8">
    <property type="entry name" value="SMALL-CONDUCTANCE MECHANOSENSITIVE CHANNEL"/>
    <property type="match status" value="1"/>
</dbReference>
<feature type="transmembrane region" description="Helical" evidence="7">
    <location>
        <begin position="22"/>
        <end position="43"/>
    </location>
</feature>
<comment type="subcellular location">
    <subcellularLocation>
        <location evidence="7">Cell inner membrane</location>
        <topology evidence="7">Multi-pass membrane protein</topology>
    </subcellularLocation>
    <subcellularLocation>
        <location evidence="1">Cell membrane</location>
        <topology evidence="1">Multi-pass membrane protein</topology>
    </subcellularLocation>
</comment>
<feature type="transmembrane region" description="Helical" evidence="7">
    <location>
        <begin position="64"/>
        <end position="86"/>
    </location>
</feature>
<accession>A0A0E3YEQ0</accession>
<dbReference type="Gene3D" id="3.30.70.100">
    <property type="match status" value="1"/>
</dbReference>
<dbReference type="Gene3D" id="2.30.30.60">
    <property type="match status" value="1"/>
</dbReference>
<dbReference type="SUPFAM" id="SSF82861">
    <property type="entry name" value="Mechanosensitive channel protein MscS (YggB), transmembrane region"/>
    <property type="match status" value="1"/>
</dbReference>
<protein>
    <recommendedName>
        <fullName evidence="7">Small-conductance mechanosensitive channel</fullName>
    </recommendedName>
</protein>
<dbReference type="EMBL" id="CP011253">
    <property type="protein sequence ID" value="AKC72040.1"/>
    <property type="molecule type" value="Genomic_DNA"/>
</dbReference>
<dbReference type="GO" id="GO:0005886">
    <property type="term" value="C:plasma membrane"/>
    <property type="evidence" value="ECO:0007669"/>
    <property type="project" value="UniProtKB-SubCell"/>
</dbReference>
<dbReference type="InterPro" id="IPR010920">
    <property type="entry name" value="LSM_dom_sf"/>
</dbReference>
<keyword evidence="5 7" id="KW-1133">Transmembrane helix</keyword>
<evidence type="ECO:0000256" key="5">
    <source>
        <dbReference type="ARBA" id="ARBA00022989"/>
    </source>
</evidence>
<keyword evidence="7" id="KW-0813">Transport</keyword>
<gene>
    <name evidence="11" type="ORF">MB84_01315</name>
</gene>
<evidence type="ECO:0000256" key="3">
    <source>
        <dbReference type="ARBA" id="ARBA00022475"/>
    </source>
</evidence>
<dbReference type="Gene3D" id="1.10.287.1260">
    <property type="match status" value="1"/>
</dbReference>
<dbReference type="Pfam" id="PF00924">
    <property type="entry name" value="MS_channel_2nd"/>
    <property type="match status" value="1"/>
</dbReference>
<feature type="domain" description="Mechanosensitive ion channel MscS" evidence="8">
    <location>
        <begin position="113"/>
        <end position="180"/>
    </location>
</feature>
<feature type="transmembrane region" description="Helical" evidence="7">
    <location>
        <begin position="92"/>
        <end position="110"/>
    </location>
</feature>
<dbReference type="PANTHER" id="PTHR30221">
    <property type="entry name" value="SMALL-CONDUCTANCE MECHANOSENSITIVE CHANNEL"/>
    <property type="match status" value="1"/>
</dbReference>
<comment type="caution">
    <text evidence="7">Lacks conserved residue(s) required for the propagation of feature annotation.</text>
</comment>
<keyword evidence="7" id="KW-0407">Ion channel</keyword>
<organism evidence="11 12">
    <name type="scientific">Pandoraea oxalativorans</name>
    <dbReference type="NCBI Taxonomy" id="573737"/>
    <lineage>
        <taxon>Bacteria</taxon>
        <taxon>Pseudomonadati</taxon>
        <taxon>Pseudomonadota</taxon>
        <taxon>Betaproteobacteria</taxon>
        <taxon>Burkholderiales</taxon>
        <taxon>Burkholderiaceae</taxon>
        <taxon>Pandoraea</taxon>
    </lineage>
</organism>
<dbReference type="InterPro" id="IPR049278">
    <property type="entry name" value="MS_channel_C"/>
</dbReference>
<keyword evidence="7" id="KW-0406">Ion transport</keyword>
<keyword evidence="6 7" id="KW-0472">Membrane</keyword>
<dbReference type="Pfam" id="PF21082">
    <property type="entry name" value="MS_channel_3rd"/>
    <property type="match status" value="1"/>
</dbReference>
<comment type="similarity">
    <text evidence="2 7">Belongs to the MscS (TC 1.A.23) family.</text>
</comment>
<dbReference type="PATRIC" id="fig|573737.6.peg.1029"/>
<evidence type="ECO:0000256" key="1">
    <source>
        <dbReference type="ARBA" id="ARBA00004651"/>
    </source>
</evidence>
<keyword evidence="12" id="KW-1185">Reference proteome</keyword>
<comment type="function">
    <text evidence="7">Mechanosensitive channel that participates in the regulation of osmotic pressure changes within the cell, opening in response to stretch forces in the membrane lipid bilayer, without the need for other proteins. Contributes to normal resistance to hypoosmotic shock. Forms an ion channel of 1.0 nanosiemens conductance with a slight preference for anions.</text>
</comment>
<dbReference type="SUPFAM" id="SSF50182">
    <property type="entry name" value="Sm-like ribonucleoproteins"/>
    <property type="match status" value="1"/>
</dbReference>
<reference evidence="11" key="1">
    <citation type="submission" date="2016-06" db="EMBL/GenBank/DDBJ databases">
        <title>Pandoraea oxalativorans DSM 23570 Genome Sequencing.</title>
        <authorList>
            <person name="Ee R."/>
            <person name="Lim Y.-L."/>
            <person name="Yong D."/>
            <person name="Yin W.-F."/>
            <person name="Chan K.-G."/>
        </authorList>
    </citation>
    <scope>NUCLEOTIDE SEQUENCE</scope>
    <source>
        <strain evidence="11">DSM 23570</strain>
    </source>
</reference>
<dbReference type="AlphaFoldDB" id="A0A0E3YEQ0"/>
<sequence length="291" mass="31473">MAEVTTPLTSFDAVTGFLAANAVHYGLSFLQAVLILLVGFWVAKRLSRFVHKTLSRSPHFDATLKPLIASVVLWSVRIITIIAVLAQFGVQTASIIAVLGAAGLAIGLALQGTLQNIAAGTMLLVLRPFRNGDYVTAGSTVAGTVEEIGLFTTTLTNADGIYVCVPNNQIWGQPITNYSRNATRRMEITVGIALDDDLDAAMSALRQHVSDDQRVLDTPAPEIMVKQVSDSAVIVNVRVWSLLGNYWGLYWDLQRSVKETVEGVGCSLPYPTRTVMQVPTQTIPDAAQPRH</sequence>
<dbReference type="SUPFAM" id="SSF82689">
    <property type="entry name" value="Mechanosensitive channel protein MscS (YggB), C-terminal domain"/>
    <property type="match status" value="1"/>
</dbReference>
<dbReference type="KEGG" id="pox:MB84_01315"/>
<evidence type="ECO:0000256" key="7">
    <source>
        <dbReference type="RuleBase" id="RU369025"/>
    </source>
</evidence>
<dbReference type="Pfam" id="PF05552">
    <property type="entry name" value="MS_channel_1st_1"/>
    <property type="match status" value="1"/>
</dbReference>
<name>A0A0E3YEQ0_9BURK</name>
<dbReference type="InterPro" id="IPR011066">
    <property type="entry name" value="MscS_channel_C_sf"/>
</dbReference>
<proteinExistence type="inferred from homology"/>
<evidence type="ECO:0000256" key="4">
    <source>
        <dbReference type="ARBA" id="ARBA00022692"/>
    </source>
</evidence>
<evidence type="ECO:0000259" key="9">
    <source>
        <dbReference type="Pfam" id="PF21082"/>
    </source>
</evidence>
<keyword evidence="7" id="KW-0997">Cell inner membrane</keyword>
<dbReference type="InterPro" id="IPR023408">
    <property type="entry name" value="MscS_beta-dom_sf"/>
</dbReference>
<dbReference type="OrthoDB" id="9809206at2"/>
<dbReference type="HOGENOM" id="CLU_037945_1_1_4"/>
<comment type="subunit">
    <text evidence="7">Homoheptamer.</text>
</comment>
<dbReference type="InterPro" id="IPR008910">
    <property type="entry name" value="MSC_TM_helix"/>
</dbReference>
<dbReference type="InterPro" id="IPR045275">
    <property type="entry name" value="MscS_archaea/bacteria_type"/>
</dbReference>
<dbReference type="GO" id="GO:0008381">
    <property type="term" value="F:mechanosensitive monoatomic ion channel activity"/>
    <property type="evidence" value="ECO:0007669"/>
    <property type="project" value="InterPro"/>
</dbReference>
<dbReference type="InterPro" id="IPR011014">
    <property type="entry name" value="MscS_channel_TM-2"/>
</dbReference>
<keyword evidence="4 7" id="KW-0812">Transmembrane</keyword>
<keyword evidence="3" id="KW-1003">Cell membrane</keyword>